<dbReference type="GO" id="GO:0016787">
    <property type="term" value="F:hydrolase activity"/>
    <property type="evidence" value="ECO:0007669"/>
    <property type="project" value="UniProtKB-KW"/>
</dbReference>
<keyword evidence="12" id="KW-1185">Reference proteome</keyword>
<organism evidence="11 12">
    <name type="scientific">Arabidopsis thaliana x Arabidopsis arenosa</name>
    <dbReference type="NCBI Taxonomy" id="1240361"/>
    <lineage>
        <taxon>Eukaryota</taxon>
        <taxon>Viridiplantae</taxon>
        <taxon>Streptophyta</taxon>
        <taxon>Embryophyta</taxon>
        <taxon>Tracheophyta</taxon>
        <taxon>Spermatophyta</taxon>
        <taxon>Magnoliopsida</taxon>
        <taxon>eudicotyledons</taxon>
        <taxon>Gunneridae</taxon>
        <taxon>Pentapetalae</taxon>
        <taxon>rosids</taxon>
        <taxon>malvids</taxon>
        <taxon>Brassicales</taxon>
        <taxon>Brassicaceae</taxon>
        <taxon>Camelineae</taxon>
        <taxon>Arabidopsis</taxon>
    </lineage>
</organism>
<evidence type="ECO:0000256" key="2">
    <source>
        <dbReference type="ARBA" id="ARBA00022695"/>
    </source>
</evidence>
<dbReference type="InterPro" id="IPR000477">
    <property type="entry name" value="RT_dom"/>
</dbReference>
<dbReference type="Pfam" id="PF00646">
    <property type="entry name" value="F-box"/>
    <property type="match status" value="1"/>
</dbReference>
<evidence type="ECO:0000256" key="3">
    <source>
        <dbReference type="ARBA" id="ARBA00022722"/>
    </source>
</evidence>
<name>A0A8T2DAX5_9BRAS</name>
<evidence type="ECO:0000256" key="8">
    <source>
        <dbReference type="SAM" id="MobiDB-lite"/>
    </source>
</evidence>
<proteinExistence type="predicted"/>
<dbReference type="InterPro" id="IPR055411">
    <property type="entry name" value="LRR_FXL15/At3g58940/PEG3-like"/>
</dbReference>
<dbReference type="PROSITE" id="PS50994">
    <property type="entry name" value="INTEGRASE"/>
    <property type="match status" value="1"/>
</dbReference>
<feature type="domain" description="Integrase catalytic" evidence="10">
    <location>
        <begin position="1416"/>
        <end position="1587"/>
    </location>
</feature>
<gene>
    <name evidence="11" type="ORF">ISN45_At05g032750</name>
</gene>
<evidence type="ECO:0000259" key="9">
    <source>
        <dbReference type="PROSITE" id="PS50181"/>
    </source>
</evidence>
<keyword evidence="3" id="KW-0540">Nuclease</keyword>
<dbReference type="InterPro" id="IPR005162">
    <property type="entry name" value="Retrotrans_gag_dom"/>
</dbReference>
<dbReference type="InterPro" id="IPR006566">
    <property type="entry name" value="FBD"/>
</dbReference>
<protein>
    <recommendedName>
        <fullName evidence="13">Reverse transcriptase</fullName>
    </recommendedName>
</protein>
<evidence type="ECO:0000256" key="7">
    <source>
        <dbReference type="SAM" id="Coils"/>
    </source>
</evidence>
<dbReference type="Pfam" id="PF24758">
    <property type="entry name" value="LRR_At5g56370"/>
    <property type="match status" value="1"/>
</dbReference>
<comment type="caution">
    <text evidence="11">The sequence shown here is derived from an EMBL/GenBank/DDBJ whole genome shotgun (WGS) entry which is preliminary data.</text>
</comment>
<dbReference type="InterPro" id="IPR001810">
    <property type="entry name" value="F-box_dom"/>
</dbReference>
<keyword evidence="1" id="KW-0808">Transferase</keyword>
<dbReference type="EMBL" id="JAEFBK010000005">
    <property type="protein sequence ID" value="KAG7604191.1"/>
    <property type="molecule type" value="Genomic_DNA"/>
</dbReference>
<feature type="region of interest" description="Disordered" evidence="8">
    <location>
        <begin position="478"/>
        <end position="500"/>
    </location>
</feature>
<dbReference type="PANTHER" id="PTHR31293">
    <property type="entry name" value="RNI-LIKE SUPERFAMILY PROTEIN"/>
    <property type="match status" value="1"/>
</dbReference>
<feature type="coiled-coil region" evidence="7">
    <location>
        <begin position="11"/>
        <end position="38"/>
    </location>
</feature>
<keyword evidence="6" id="KW-0695">RNA-directed DNA polymerase</keyword>
<dbReference type="InterPro" id="IPR001584">
    <property type="entry name" value="Integrase_cat-core"/>
</dbReference>
<feature type="domain" description="F-box" evidence="9">
    <location>
        <begin position="2643"/>
        <end position="2680"/>
    </location>
</feature>
<dbReference type="GO" id="GO:0015074">
    <property type="term" value="P:DNA integration"/>
    <property type="evidence" value="ECO:0007669"/>
    <property type="project" value="InterPro"/>
</dbReference>
<dbReference type="InterPro" id="IPR055294">
    <property type="entry name" value="FBL60-like"/>
</dbReference>
<reference evidence="11 12" key="1">
    <citation type="submission" date="2020-12" db="EMBL/GenBank/DDBJ databases">
        <title>Concerted genomic and epigenomic changes stabilize Arabidopsis allopolyploids.</title>
        <authorList>
            <person name="Chen Z."/>
        </authorList>
    </citation>
    <scope>NUCLEOTIDE SEQUENCE [LARGE SCALE GENOMIC DNA]</scope>
    <source>
        <strain evidence="11">Allo738</strain>
        <tissue evidence="11">Leaf</tissue>
    </source>
</reference>
<dbReference type="GO" id="GO:0004519">
    <property type="term" value="F:endonuclease activity"/>
    <property type="evidence" value="ECO:0007669"/>
    <property type="project" value="UniProtKB-KW"/>
</dbReference>
<dbReference type="Proteomes" id="UP000694240">
    <property type="component" value="Chromosome 5"/>
</dbReference>
<feature type="region of interest" description="Disordered" evidence="8">
    <location>
        <begin position="45"/>
        <end position="70"/>
    </location>
</feature>
<dbReference type="Pfam" id="PF00078">
    <property type="entry name" value="RVT_1"/>
    <property type="match status" value="1"/>
</dbReference>
<dbReference type="PANTHER" id="PTHR31293:SF25">
    <property type="entry name" value="F-BOX_RNI SUPERFAMILY PROTEIN"/>
    <property type="match status" value="1"/>
</dbReference>
<keyword evidence="7" id="KW-0175">Coiled coil</keyword>
<dbReference type="InterPro" id="IPR015410">
    <property type="entry name" value="DUF1985"/>
</dbReference>
<dbReference type="InterPro" id="IPR041373">
    <property type="entry name" value="RT_RNaseH"/>
</dbReference>
<feature type="region of interest" description="Disordered" evidence="8">
    <location>
        <begin position="2576"/>
        <end position="2616"/>
    </location>
</feature>
<dbReference type="CDD" id="cd00303">
    <property type="entry name" value="retropepsin_like"/>
    <property type="match status" value="1"/>
</dbReference>
<dbReference type="SMART" id="SM00256">
    <property type="entry name" value="FBOX"/>
    <property type="match status" value="1"/>
</dbReference>
<feature type="region of interest" description="Disordered" evidence="8">
    <location>
        <begin position="1660"/>
        <end position="1679"/>
    </location>
</feature>
<dbReference type="InterPro" id="IPR053781">
    <property type="entry name" value="F-box_AtFBL13-like"/>
</dbReference>
<dbReference type="Pfam" id="PF00665">
    <property type="entry name" value="rve"/>
    <property type="match status" value="1"/>
</dbReference>
<dbReference type="PROSITE" id="PS50181">
    <property type="entry name" value="FBOX"/>
    <property type="match status" value="1"/>
</dbReference>
<evidence type="ECO:0000256" key="6">
    <source>
        <dbReference type="ARBA" id="ARBA00022918"/>
    </source>
</evidence>
<feature type="compositionally biased region" description="Polar residues" evidence="8">
    <location>
        <begin position="390"/>
        <end position="406"/>
    </location>
</feature>
<evidence type="ECO:0008006" key="13">
    <source>
        <dbReference type="Google" id="ProtNLM"/>
    </source>
</evidence>
<feature type="compositionally biased region" description="Polar residues" evidence="8">
    <location>
        <begin position="357"/>
        <end position="381"/>
    </location>
</feature>
<dbReference type="Pfam" id="PF03732">
    <property type="entry name" value="Retrotrans_gag"/>
    <property type="match status" value="1"/>
</dbReference>
<keyword evidence="2" id="KW-0548">Nucleotidyltransferase</keyword>
<evidence type="ECO:0000259" key="10">
    <source>
        <dbReference type="PROSITE" id="PS50994"/>
    </source>
</evidence>
<feature type="region of interest" description="Disordered" evidence="8">
    <location>
        <begin position="357"/>
        <end position="429"/>
    </location>
</feature>
<evidence type="ECO:0000256" key="5">
    <source>
        <dbReference type="ARBA" id="ARBA00022801"/>
    </source>
</evidence>
<evidence type="ECO:0000313" key="11">
    <source>
        <dbReference type="EMBL" id="KAG7604191.1"/>
    </source>
</evidence>
<dbReference type="CDD" id="cd01647">
    <property type="entry name" value="RT_LTR"/>
    <property type="match status" value="1"/>
</dbReference>
<accession>A0A8T2DAX5</accession>
<dbReference type="Pfam" id="PF09331">
    <property type="entry name" value="DUF1985"/>
    <property type="match status" value="1"/>
</dbReference>
<dbReference type="GO" id="GO:0003964">
    <property type="term" value="F:RNA-directed DNA polymerase activity"/>
    <property type="evidence" value="ECO:0007669"/>
    <property type="project" value="UniProtKB-KW"/>
</dbReference>
<evidence type="ECO:0000256" key="1">
    <source>
        <dbReference type="ARBA" id="ARBA00022679"/>
    </source>
</evidence>
<keyword evidence="4" id="KW-0255">Endonuclease</keyword>
<dbReference type="Pfam" id="PF03078">
    <property type="entry name" value="ATHILA"/>
    <property type="match status" value="1"/>
</dbReference>
<sequence>MNLQSYGRANLVEEISDIRRFERENARARRERERLEHLARLGVMNEPGIEGHNGNGQANGDGHMPQHQPRAHQPIGAFDEPNIRGNRNGIQAPPVENNNFEIKSSLINMVQSSKFHGLSMEDPLDHLDQFDMLCSTVKINGILEDAFKLKLFPFSLGDRARIWEKNLPQGSITSWDQCKRAFLSKFFSTTRTARLRNEISSFTQRSNESFCEAWERFKGYKMQCPHHGFSKESILSTLYRGVLPKFRMLLDTASNGNFLGQDIDDGLSLVENLTQSDGNYGEDYDRTPRESNEMSDLHRKQIKALNEKMDKMILANQKPIHFVSESDVYQGYQENMEGCVEGQEEVNYVSGQGYNKFNPNYRNHPNLSYRSNNVENPQDQSYPPLKPPGFTQQPNYQPKPQGNFQPKPQAYHHNQHQGSSSNPPPQANDTNALLRQILEGQGRGAIDLATQMKGMHTKFDDLYGEVNAKIERLNAHVYSQSSSTSKRPMGTLPGKPEPNPKEYINAITLRSGKELPSGELNRDIKPKQKEGVIEIDEEEVLNEKVCQDEIDVEKCIVDKGKGKIVEESKEDKTQEEISKKDKSFAKKETLFVPPPYEPKLPFPGRFKKQQLEKYRAMFDEQMKEVTITMPIIDAFLLNPTYNKFLKDAVVEKKKTLQGMVLLTHECSAIIQNKIVAKKLDDPGSFTLPCALGPLSFDHCLCDLGASVTLMPLSVAKRLGFTRFKDCRISLVLADRSIRTPVGLLEDLPVMIGHFEIPTDFVVLEMDEEPKDPLILGRPFLRTAGAMIDVRRGMIKLNLGKEMEALADELLEELAMEDPLHSTLTIKQGEFGLLESDSEGYEKILDSHKPYNEDGTFLELKEVSHEVNVVEIEEVTNKEGASNGKSSIDGDWSELKAPKVELKPLPKGLRYAFLGTNSTYPVIINDELSDLEVSTLIEELKKYRKAIGYSLSDIKGISETLCVHRIHLENESMTSVEHQRRFNPNLRNVVREEILKLLDAGIIYPISDSTWVSPVHVVPKKGGVTVVKNDNDELIPTRTITGHRMCIDYRKLNAASRKDHFPLPFIDQMLERLANHTHYCFLDGYSGFFQIPIHPNDQEKTTFTCPCGTFAYRRMPFGLCNAPATFQRCMMSIFSDLIENVVEVLMDDFSVYGDSFASCLSNLCRVLKRCEETNLVLNWEKCHFMVRDGIVLGHKIFEKGIEVDRAKIDVMTNLAPPNSVKGIRSFLGHAGFYRRFIKDFSKIARPLTRLLCKEVAFVFDEECLDAFKKIKKALVSAPIVQAPDWNLPFEIMCDASDYAVGAVLGQRKDKKLHVIYYASWTLDDAQVKYATTEKELLAIVFAFEKFRSYLVGSKVIVHTDHAALRHLLAKKDAKPRLLRWILLLQEFDLEIKDKKGIENGVADHLSRLRIDNDIPIDDSLPEEQLLAIRLLDASHETYKKLEEVKTLNENGPCYILVAVDYVSKWVEAIASPTNDAKVVLKLFKTIIFPKFGVLRVVISDGGKHFINKVFESLLKKHGVKHKVATPYHPQTSGQVEISNREIKAILEKTVGTSRKDWSVKLDDALWAYRTAFKTPIGTTPFNLLYGKSCHLLVKLEYKALWAVKLLNFDIKTAEEKRLIQLNDLDEIRLEAYENAKIYKERTKAFHDKKIVPRDFKVGTKRTNPKRSKTMTSTEPQSEPVAHWTKKDKKALKVISPLPSFPTRFANREILEKMGLLETIDEFFTKMGLGAFTSMDHPTFSEPTVDFFSTMEYTFKNPKIPLAKEGIINFKVKTKAFSISIPDLCEAYGFENKSEMSFPKFKGIHFFWGELASGKFSCNASIKSVRLPVIRYALKLLAHALFGRGETSSTTVSEMCFLFQGVKELLVEDADENGDGRLVHDDLGNDVNYGCIFASYLEDYKNRLIKGKTKSIYISGTLTPLFVKAGVDLSPFNALPKREYIDYENLVRSCSLKRSDDAFIYLYTDREDNKLECILPSKEITNVESHEDIMFLPSKEYQVPNLEQFMEIEEEDLPPSPRDDPYNLNKCDLPEFTFVPKTKMEKFLQSVIKSQRKINKWQSYAIGKLLKKVKKLQPPDYVSSEDELVVPSNEEEDRDNILESDENNETPATSSHSYLFSGGGVAASSLSNEGYFFSGGDCAGSSAPFSGGRCSSRRYLFSGGGVAASSLSNEGYFFSGGDCVGSSAPFSGGRCSSRRYLFSGGGVAASSLSNEGYFFSGGDCVVGFGCTNGIEEFASSPIYMFFFSGNTNGGELCFSQSGLTVSLLSWWQFLFSTFVIGMASSSHTRSYPLRLYEEGKSPLQKRSMAHSCYVSQIGKIKDGLGADVWDELKKTTLGLFIKPIRFSLYEFENITGLNCDMFDESDTGETDYKDFWNEMGVSTSVGPLFTELERVFEISKTWSLEKRMMVGRLCLLSVGVHGIHHGSRVPLSSAKRVLDPVAFEKYPWGRVAFDSLLRSVKIVKYDGDSYVIHGCVQTLLVWIYESVPGIGEACGFRKTNLTGVPLLDWRSSRKRFNFTAFIEKEKAAHGQVRVRHMIPVSEENMYPQWSDSAENHDTTLDNLLKDIIHNRLQSHAWTHVAARRKRKQNQESSNEDGESKVIESTPADDVSHKKQRTGKAHIKVDEEEKTSLLDIWNMLEKMNVTIKQMDHLSNLPDELLCHIMSFLTTKEAALISVLSKRWRNLIAFVPNLDIFDCDILHWEVRKEERDDIRQLFMDFVDRVLALQGNSPLKKFSLCCGGGSYSDRVDCWIQNVMVRGVSELYLSMIFDTSYHMYPQVFENKKLVKLELSGFDIRCLDGSIFLPMLKTLVLENVSLSSDKFEILLHALPALEELVMNHIYWKELDVNVHVSVSSASLKTLTIKCIVCLHTMSFDTPSLAYLSYSDYAMGDYPVAKMENLFEARISLFVPEDDISRVRAPNNDLLEDDEYNHVLRYENVGKLINSIRNVRYLYFSPDTLEVLSLCCESMPVFKNLKSLSIKSVESRGWQAMPVLLRNCPHLETLVLETLLHHVTDKCGDACDCVSREEKGRSLKSCPVKVLKIQEFQGTMKEMHMIKHFLDYLPCLKEMKIFYMKKNDRTTQLRVIPEVPEVIAEMVEHYNKLSNCNVQLVVSS</sequence>
<dbReference type="FunFam" id="3.30.70.270:FF:000020">
    <property type="entry name" value="Transposon Tf2-6 polyprotein-like Protein"/>
    <property type="match status" value="1"/>
</dbReference>
<evidence type="ECO:0000313" key="12">
    <source>
        <dbReference type="Proteomes" id="UP000694240"/>
    </source>
</evidence>
<dbReference type="InterPro" id="IPR004312">
    <property type="entry name" value="ATHILA_Orf1_C"/>
</dbReference>
<keyword evidence="5" id="KW-0378">Hydrolase</keyword>
<feature type="compositionally biased region" description="Polar residues" evidence="8">
    <location>
        <begin position="416"/>
        <end position="429"/>
    </location>
</feature>
<dbReference type="CDD" id="cd22160">
    <property type="entry name" value="F-box_AtFBL13-like"/>
    <property type="match status" value="1"/>
</dbReference>
<dbReference type="FunFam" id="3.10.20.370:FF:000001">
    <property type="entry name" value="Retrovirus-related Pol polyprotein from transposon 17.6-like protein"/>
    <property type="match status" value="1"/>
</dbReference>
<dbReference type="Pfam" id="PF17917">
    <property type="entry name" value="RT_RNaseH"/>
    <property type="match status" value="1"/>
</dbReference>
<dbReference type="SMART" id="SM00579">
    <property type="entry name" value="FBD"/>
    <property type="match status" value="1"/>
</dbReference>
<dbReference type="CDD" id="cd09274">
    <property type="entry name" value="RNase_HI_RT_Ty3"/>
    <property type="match status" value="1"/>
</dbReference>
<evidence type="ECO:0000256" key="4">
    <source>
        <dbReference type="ARBA" id="ARBA00022759"/>
    </source>
</evidence>